<evidence type="ECO:0000256" key="2">
    <source>
        <dbReference type="ARBA" id="ARBA00022527"/>
    </source>
</evidence>
<dbReference type="SUPFAM" id="SSF56112">
    <property type="entry name" value="Protein kinase-like (PK-like)"/>
    <property type="match status" value="1"/>
</dbReference>
<evidence type="ECO:0000256" key="5">
    <source>
        <dbReference type="ARBA" id="ARBA00022777"/>
    </source>
</evidence>
<evidence type="ECO:0000313" key="10">
    <source>
        <dbReference type="Proteomes" id="UP000290572"/>
    </source>
</evidence>
<keyword evidence="5 9" id="KW-0418">Kinase</keyword>
<dbReference type="Proteomes" id="UP000290572">
    <property type="component" value="Unassembled WGS sequence"/>
</dbReference>
<dbReference type="EC" id="2.7.11.1" evidence="1"/>
<evidence type="ECO:0000256" key="7">
    <source>
        <dbReference type="ARBA" id="ARBA00047899"/>
    </source>
</evidence>
<evidence type="ECO:0000256" key="3">
    <source>
        <dbReference type="ARBA" id="ARBA00022679"/>
    </source>
</evidence>
<dbReference type="PANTHER" id="PTHR22984">
    <property type="entry name" value="SERINE/THREONINE-PROTEIN KINASE PIM"/>
    <property type="match status" value="1"/>
</dbReference>
<dbReference type="GO" id="GO:0043066">
    <property type="term" value="P:negative regulation of apoptotic process"/>
    <property type="evidence" value="ECO:0007669"/>
    <property type="project" value="TreeGrafter"/>
</dbReference>
<dbReference type="InterPro" id="IPR011009">
    <property type="entry name" value="Kinase-like_dom_sf"/>
</dbReference>
<dbReference type="Gene3D" id="1.10.510.10">
    <property type="entry name" value="Transferase(Phosphotransferase) domain 1"/>
    <property type="match status" value="1"/>
</dbReference>
<gene>
    <name evidence="9" type="ORF">ROHU_014664</name>
</gene>
<name>A0A498NS40_LABRO</name>
<dbReference type="AlphaFoldDB" id="A0A498NS40"/>
<keyword evidence="3" id="KW-0808">Transferase</keyword>
<evidence type="ECO:0000256" key="8">
    <source>
        <dbReference type="ARBA" id="ARBA00048679"/>
    </source>
</evidence>
<dbReference type="EMBL" id="QBIY01011165">
    <property type="protein sequence ID" value="RXN34743.1"/>
    <property type="molecule type" value="Genomic_DNA"/>
</dbReference>
<protein>
    <recommendedName>
        <fullName evidence="1">non-specific serine/threonine protein kinase</fullName>
        <ecNumber evidence="1">2.7.11.1</ecNumber>
    </recommendedName>
</protein>
<dbReference type="InterPro" id="IPR051138">
    <property type="entry name" value="PIM_Ser/Thr_kinase"/>
</dbReference>
<proteinExistence type="predicted"/>
<dbReference type="GO" id="GO:0005524">
    <property type="term" value="F:ATP binding"/>
    <property type="evidence" value="ECO:0007669"/>
    <property type="project" value="UniProtKB-KW"/>
</dbReference>
<dbReference type="STRING" id="84645.A0A498NS40"/>
<evidence type="ECO:0000256" key="1">
    <source>
        <dbReference type="ARBA" id="ARBA00012513"/>
    </source>
</evidence>
<keyword evidence="6" id="KW-0067">ATP-binding</keyword>
<keyword evidence="4" id="KW-0547">Nucleotide-binding</keyword>
<comment type="catalytic activity">
    <reaction evidence="8">
        <text>L-seryl-[protein] + ATP = O-phospho-L-seryl-[protein] + ADP + H(+)</text>
        <dbReference type="Rhea" id="RHEA:17989"/>
        <dbReference type="Rhea" id="RHEA-COMP:9863"/>
        <dbReference type="Rhea" id="RHEA-COMP:11604"/>
        <dbReference type="ChEBI" id="CHEBI:15378"/>
        <dbReference type="ChEBI" id="CHEBI:29999"/>
        <dbReference type="ChEBI" id="CHEBI:30616"/>
        <dbReference type="ChEBI" id="CHEBI:83421"/>
        <dbReference type="ChEBI" id="CHEBI:456216"/>
        <dbReference type="EC" id="2.7.11.1"/>
    </reaction>
</comment>
<dbReference type="GO" id="GO:0005737">
    <property type="term" value="C:cytoplasm"/>
    <property type="evidence" value="ECO:0007669"/>
    <property type="project" value="TreeGrafter"/>
</dbReference>
<comment type="catalytic activity">
    <reaction evidence="7">
        <text>L-threonyl-[protein] + ATP = O-phospho-L-threonyl-[protein] + ADP + H(+)</text>
        <dbReference type="Rhea" id="RHEA:46608"/>
        <dbReference type="Rhea" id="RHEA-COMP:11060"/>
        <dbReference type="Rhea" id="RHEA-COMP:11605"/>
        <dbReference type="ChEBI" id="CHEBI:15378"/>
        <dbReference type="ChEBI" id="CHEBI:30013"/>
        <dbReference type="ChEBI" id="CHEBI:30616"/>
        <dbReference type="ChEBI" id="CHEBI:61977"/>
        <dbReference type="ChEBI" id="CHEBI:456216"/>
        <dbReference type="EC" id="2.7.11.1"/>
    </reaction>
</comment>
<dbReference type="GO" id="GO:0007346">
    <property type="term" value="P:regulation of mitotic cell cycle"/>
    <property type="evidence" value="ECO:0007669"/>
    <property type="project" value="TreeGrafter"/>
</dbReference>
<accession>A0A498NS40</accession>
<dbReference type="GO" id="GO:0004674">
    <property type="term" value="F:protein serine/threonine kinase activity"/>
    <property type="evidence" value="ECO:0007669"/>
    <property type="project" value="UniProtKB-KW"/>
</dbReference>
<evidence type="ECO:0000256" key="6">
    <source>
        <dbReference type="ARBA" id="ARBA00022840"/>
    </source>
</evidence>
<evidence type="ECO:0000256" key="4">
    <source>
        <dbReference type="ARBA" id="ARBA00022741"/>
    </source>
</evidence>
<keyword evidence="2" id="KW-0723">Serine/threonine-protein kinase</keyword>
<keyword evidence="10" id="KW-1185">Reference proteome</keyword>
<sequence>MEVELIDFKCTALMKKFAYEFFCGTRAYCPPEVNVKGRYHTKPKTNGVVTRGPAVYNEFCQMICACLQPEPQQRLSLQKMHLHDWLKVME</sequence>
<comment type="caution">
    <text evidence="9">The sequence shown here is derived from an EMBL/GenBank/DDBJ whole genome shotgun (WGS) entry which is preliminary data.</text>
</comment>
<dbReference type="PANTHER" id="PTHR22984:SF11">
    <property type="entry name" value="AURORA KINASE-RELATED"/>
    <property type="match status" value="1"/>
</dbReference>
<organism evidence="9 10">
    <name type="scientific">Labeo rohita</name>
    <name type="common">Indian major carp</name>
    <name type="synonym">Cyprinus rohita</name>
    <dbReference type="NCBI Taxonomy" id="84645"/>
    <lineage>
        <taxon>Eukaryota</taxon>
        <taxon>Metazoa</taxon>
        <taxon>Chordata</taxon>
        <taxon>Craniata</taxon>
        <taxon>Vertebrata</taxon>
        <taxon>Euteleostomi</taxon>
        <taxon>Actinopterygii</taxon>
        <taxon>Neopterygii</taxon>
        <taxon>Teleostei</taxon>
        <taxon>Ostariophysi</taxon>
        <taxon>Cypriniformes</taxon>
        <taxon>Cyprinidae</taxon>
        <taxon>Labeoninae</taxon>
        <taxon>Labeonini</taxon>
        <taxon>Labeo</taxon>
    </lineage>
</organism>
<reference evidence="9 10" key="1">
    <citation type="submission" date="2018-03" db="EMBL/GenBank/DDBJ databases">
        <title>Draft genome sequence of Rohu Carp (Labeo rohita).</title>
        <authorList>
            <person name="Das P."/>
            <person name="Kushwaha B."/>
            <person name="Joshi C.G."/>
            <person name="Kumar D."/>
            <person name="Nagpure N.S."/>
            <person name="Sahoo L."/>
            <person name="Das S.P."/>
            <person name="Bit A."/>
            <person name="Patnaik S."/>
            <person name="Meher P.K."/>
            <person name="Jayasankar P."/>
            <person name="Koringa P.G."/>
            <person name="Patel N.V."/>
            <person name="Hinsu A.T."/>
            <person name="Kumar R."/>
            <person name="Pandey M."/>
            <person name="Agarwal S."/>
            <person name="Srivastava S."/>
            <person name="Singh M."/>
            <person name="Iquebal M.A."/>
            <person name="Jaiswal S."/>
            <person name="Angadi U.B."/>
            <person name="Kumar N."/>
            <person name="Raza M."/>
            <person name="Shah T.M."/>
            <person name="Rai A."/>
            <person name="Jena J.K."/>
        </authorList>
    </citation>
    <scope>NUCLEOTIDE SEQUENCE [LARGE SCALE GENOMIC DNA]</scope>
    <source>
        <strain evidence="9">DASCIFA01</strain>
        <tissue evidence="9">Testis</tissue>
    </source>
</reference>
<evidence type="ECO:0000313" key="9">
    <source>
        <dbReference type="EMBL" id="RXN34743.1"/>
    </source>
</evidence>